<proteinExistence type="predicted"/>
<dbReference type="GO" id="GO:0008168">
    <property type="term" value="F:methyltransferase activity"/>
    <property type="evidence" value="ECO:0007669"/>
    <property type="project" value="InterPro"/>
</dbReference>
<accession>A0AAN7ABS2</accession>
<reference evidence="2" key="1">
    <citation type="journal article" date="2023" name="Mol. Phylogenet. Evol.">
        <title>Genome-scale phylogeny and comparative genomics of the fungal order Sordariales.</title>
        <authorList>
            <person name="Hensen N."/>
            <person name="Bonometti L."/>
            <person name="Westerberg I."/>
            <person name="Brannstrom I.O."/>
            <person name="Guillou S."/>
            <person name="Cros-Aarteil S."/>
            <person name="Calhoun S."/>
            <person name="Haridas S."/>
            <person name="Kuo A."/>
            <person name="Mondo S."/>
            <person name="Pangilinan J."/>
            <person name="Riley R."/>
            <person name="LaButti K."/>
            <person name="Andreopoulos B."/>
            <person name="Lipzen A."/>
            <person name="Chen C."/>
            <person name="Yan M."/>
            <person name="Daum C."/>
            <person name="Ng V."/>
            <person name="Clum A."/>
            <person name="Steindorff A."/>
            <person name="Ohm R.A."/>
            <person name="Martin F."/>
            <person name="Silar P."/>
            <person name="Natvig D.O."/>
            <person name="Lalanne C."/>
            <person name="Gautier V."/>
            <person name="Ament-Velasquez S.L."/>
            <person name="Kruys A."/>
            <person name="Hutchinson M.I."/>
            <person name="Powell A.J."/>
            <person name="Barry K."/>
            <person name="Miller A.N."/>
            <person name="Grigoriev I.V."/>
            <person name="Debuchy R."/>
            <person name="Gladieux P."/>
            <person name="Hiltunen Thoren M."/>
            <person name="Johannesson H."/>
        </authorList>
    </citation>
    <scope>NUCLEOTIDE SEQUENCE</scope>
    <source>
        <strain evidence="2">PSN309</strain>
    </source>
</reference>
<dbReference type="SUPFAM" id="SSF53335">
    <property type="entry name" value="S-adenosyl-L-methionine-dependent methyltransferases"/>
    <property type="match status" value="1"/>
</dbReference>
<sequence length="382" mass="42363">MTAPNKTSSMFGAQAPAFEPGQAAYSSAQESDGLLSPDQIIKQYLEKHLDVYGELRRGWENPQGDIHFQKRLEKVDQSQKNPRGRRDLFRIMLQIADQIDEATSAFTISRPKDPDVRAAILDLCMAPGGFAFSALKRSPFAKLCGIALPPELGGFEMVMRKWNKDKRVSVHFGDITMLVGEMGFDVPAGHVDAGIFSEEKIFEGQKFDLVLCDGQILRNQPRSEYREPREARRLTASQLVFAMQHIREGGTLVQLFKPKPMQAKQSSFYMVAKGVRSDSNTALRAVAEWKEIWAEATFTSEALRGNNEAVDTGDSIDDEIWMERKGKGGDKALAVLDEFGPTLLKMAEPVIAIQAAALRSVACYEGLGTKENQGLAVKQVTM</sequence>
<dbReference type="Proteomes" id="UP001302126">
    <property type="component" value="Unassembled WGS sequence"/>
</dbReference>
<organism evidence="2 3">
    <name type="scientific">Podospora australis</name>
    <dbReference type="NCBI Taxonomy" id="1536484"/>
    <lineage>
        <taxon>Eukaryota</taxon>
        <taxon>Fungi</taxon>
        <taxon>Dikarya</taxon>
        <taxon>Ascomycota</taxon>
        <taxon>Pezizomycotina</taxon>
        <taxon>Sordariomycetes</taxon>
        <taxon>Sordariomycetidae</taxon>
        <taxon>Sordariales</taxon>
        <taxon>Podosporaceae</taxon>
        <taxon>Podospora</taxon>
    </lineage>
</organism>
<dbReference type="AlphaFoldDB" id="A0AAN7ABS2"/>
<dbReference type="InterPro" id="IPR029063">
    <property type="entry name" value="SAM-dependent_MTases_sf"/>
</dbReference>
<protein>
    <recommendedName>
        <fullName evidence="1">Ribosomal RNA methyltransferase FtsJ domain-containing protein</fullName>
    </recommendedName>
</protein>
<reference evidence="2" key="2">
    <citation type="submission" date="2023-05" db="EMBL/GenBank/DDBJ databases">
        <authorList>
            <consortium name="Lawrence Berkeley National Laboratory"/>
            <person name="Steindorff A."/>
            <person name="Hensen N."/>
            <person name="Bonometti L."/>
            <person name="Westerberg I."/>
            <person name="Brannstrom I.O."/>
            <person name="Guillou S."/>
            <person name="Cros-Aarteil S."/>
            <person name="Calhoun S."/>
            <person name="Haridas S."/>
            <person name="Kuo A."/>
            <person name="Mondo S."/>
            <person name="Pangilinan J."/>
            <person name="Riley R."/>
            <person name="Labutti K."/>
            <person name="Andreopoulos B."/>
            <person name="Lipzen A."/>
            <person name="Chen C."/>
            <person name="Yanf M."/>
            <person name="Daum C."/>
            <person name="Ng V."/>
            <person name="Clum A."/>
            <person name="Ohm R."/>
            <person name="Martin F."/>
            <person name="Silar P."/>
            <person name="Natvig D."/>
            <person name="Lalanne C."/>
            <person name="Gautier V."/>
            <person name="Ament-Velasquez S.L."/>
            <person name="Kruys A."/>
            <person name="Hutchinson M.I."/>
            <person name="Powell A.J."/>
            <person name="Barry K."/>
            <person name="Miller A.N."/>
            <person name="Grigoriev I.V."/>
            <person name="Debuchy R."/>
            <person name="Gladieux P."/>
            <person name="Thoren M.H."/>
            <person name="Johannesson H."/>
        </authorList>
    </citation>
    <scope>NUCLEOTIDE SEQUENCE</scope>
    <source>
        <strain evidence="2">PSN309</strain>
    </source>
</reference>
<dbReference type="Gene3D" id="3.40.50.150">
    <property type="entry name" value="Vaccinia Virus protein VP39"/>
    <property type="match status" value="1"/>
</dbReference>
<feature type="domain" description="Ribosomal RNA methyltransferase FtsJ" evidence="1">
    <location>
        <begin position="114"/>
        <end position="253"/>
    </location>
</feature>
<dbReference type="InterPro" id="IPR002877">
    <property type="entry name" value="RNA_MeTrfase_FtsJ_dom"/>
</dbReference>
<name>A0AAN7ABS2_9PEZI</name>
<gene>
    <name evidence="2" type="ORF">QBC35DRAFT_467803</name>
</gene>
<dbReference type="Pfam" id="PF01728">
    <property type="entry name" value="FtsJ"/>
    <property type="match status" value="1"/>
</dbReference>
<evidence type="ECO:0000259" key="1">
    <source>
        <dbReference type="Pfam" id="PF01728"/>
    </source>
</evidence>
<evidence type="ECO:0000313" key="2">
    <source>
        <dbReference type="EMBL" id="KAK4182811.1"/>
    </source>
</evidence>
<comment type="caution">
    <text evidence="2">The sequence shown here is derived from an EMBL/GenBank/DDBJ whole genome shotgun (WGS) entry which is preliminary data.</text>
</comment>
<keyword evidence="3" id="KW-1185">Reference proteome</keyword>
<dbReference type="GO" id="GO:0032259">
    <property type="term" value="P:methylation"/>
    <property type="evidence" value="ECO:0007669"/>
    <property type="project" value="InterPro"/>
</dbReference>
<dbReference type="EMBL" id="MU864608">
    <property type="protein sequence ID" value="KAK4182811.1"/>
    <property type="molecule type" value="Genomic_DNA"/>
</dbReference>
<evidence type="ECO:0000313" key="3">
    <source>
        <dbReference type="Proteomes" id="UP001302126"/>
    </source>
</evidence>